<evidence type="ECO:0000256" key="5">
    <source>
        <dbReference type="ARBA" id="ARBA00023136"/>
    </source>
</evidence>
<dbReference type="InterPro" id="IPR012902">
    <property type="entry name" value="N_methyl_site"/>
</dbReference>
<dbReference type="PROSITE" id="PS00409">
    <property type="entry name" value="PROKAR_NTER_METHYL"/>
    <property type="match status" value="1"/>
</dbReference>
<evidence type="ECO:0000256" key="2">
    <source>
        <dbReference type="ARBA" id="ARBA00022481"/>
    </source>
</evidence>
<dbReference type="PRINTS" id="PR00813">
    <property type="entry name" value="BCTERIALGSPG"/>
</dbReference>
<feature type="compositionally biased region" description="Basic and acidic residues" evidence="6">
    <location>
        <begin position="126"/>
        <end position="135"/>
    </location>
</feature>
<keyword evidence="9" id="KW-1185">Reference proteome</keyword>
<organism evidence="8 9">
    <name type="scientific">Mycetocola zhujimingii</name>
    <dbReference type="NCBI Taxonomy" id="2079792"/>
    <lineage>
        <taxon>Bacteria</taxon>
        <taxon>Bacillati</taxon>
        <taxon>Actinomycetota</taxon>
        <taxon>Actinomycetes</taxon>
        <taxon>Micrococcales</taxon>
        <taxon>Microbacteriaceae</taxon>
        <taxon>Mycetocola</taxon>
    </lineage>
</organism>
<dbReference type="EMBL" id="QEFB01000010">
    <property type="protein sequence ID" value="PWC06740.1"/>
    <property type="molecule type" value="Genomic_DNA"/>
</dbReference>
<gene>
    <name evidence="8" type="ORF">DF223_09765</name>
</gene>
<name>A0A2U1TD54_9MICO</name>
<evidence type="ECO:0000313" key="9">
    <source>
        <dbReference type="Proteomes" id="UP000244962"/>
    </source>
</evidence>
<comment type="subcellular location">
    <subcellularLocation>
        <location evidence="1">Membrane</location>
        <topology evidence="1">Single-pass membrane protein</topology>
    </subcellularLocation>
</comment>
<evidence type="ECO:0000256" key="1">
    <source>
        <dbReference type="ARBA" id="ARBA00004167"/>
    </source>
</evidence>
<comment type="caution">
    <text evidence="8">The sequence shown here is derived from an EMBL/GenBank/DDBJ whole genome shotgun (WGS) entry which is preliminary data.</text>
</comment>
<dbReference type="Pfam" id="PF07963">
    <property type="entry name" value="N_methyl"/>
    <property type="match status" value="1"/>
</dbReference>
<accession>A0A2U1TD54</accession>
<dbReference type="RefSeq" id="WP_108963021.1">
    <property type="nucleotide sequence ID" value="NZ_QEFB01000010.1"/>
</dbReference>
<reference evidence="9" key="1">
    <citation type="submission" date="2018-04" db="EMBL/GenBank/DDBJ databases">
        <authorList>
            <person name="Liu S."/>
            <person name="Wang Z."/>
            <person name="Li J."/>
        </authorList>
    </citation>
    <scope>NUCLEOTIDE SEQUENCE [LARGE SCALE GENOMIC DNA]</scope>
    <source>
        <strain evidence="9">622</strain>
    </source>
</reference>
<dbReference type="PANTHER" id="PTHR30093">
    <property type="entry name" value="GENERAL SECRETION PATHWAY PROTEIN G"/>
    <property type="match status" value="1"/>
</dbReference>
<keyword evidence="2" id="KW-0488">Methylation</keyword>
<keyword evidence="5 7" id="KW-0472">Membrane</keyword>
<dbReference type="SUPFAM" id="SSF54523">
    <property type="entry name" value="Pili subunits"/>
    <property type="match status" value="1"/>
</dbReference>
<protein>
    <submittedName>
        <fullName evidence="8">Prepilin-type cleavage/methylation domain-containing protein</fullName>
    </submittedName>
</protein>
<evidence type="ECO:0000313" key="8">
    <source>
        <dbReference type="EMBL" id="PWC06740.1"/>
    </source>
</evidence>
<evidence type="ECO:0000256" key="7">
    <source>
        <dbReference type="SAM" id="Phobius"/>
    </source>
</evidence>
<keyword evidence="3 7" id="KW-0812">Transmembrane</keyword>
<dbReference type="GO" id="GO:0015627">
    <property type="term" value="C:type II protein secretion system complex"/>
    <property type="evidence" value="ECO:0007669"/>
    <property type="project" value="InterPro"/>
</dbReference>
<dbReference type="InterPro" id="IPR000983">
    <property type="entry name" value="Bac_GSPG_pilin"/>
</dbReference>
<dbReference type="NCBIfam" id="TIGR02532">
    <property type="entry name" value="IV_pilin_GFxxxE"/>
    <property type="match status" value="1"/>
</dbReference>
<evidence type="ECO:0000256" key="3">
    <source>
        <dbReference type="ARBA" id="ARBA00022692"/>
    </source>
</evidence>
<dbReference type="Gene3D" id="3.30.700.10">
    <property type="entry name" value="Glycoprotein, Type 4 Pilin"/>
    <property type="match status" value="1"/>
</dbReference>
<feature type="region of interest" description="Disordered" evidence="6">
    <location>
        <begin position="126"/>
        <end position="154"/>
    </location>
</feature>
<proteinExistence type="predicted"/>
<evidence type="ECO:0000256" key="4">
    <source>
        <dbReference type="ARBA" id="ARBA00022989"/>
    </source>
</evidence>
<feature type="transmembrane region" description="Helical" evidence="7">
    <location>
        <begin position="22"/>
        <end position="47"/>
    </location>
</feature>
<dbReference type="Proteomes" id="UP000244962">
    <property type="component" value="Unassembled WGS sequence"/>
</dbReference>
<dbReference type="GO" id="GO:0016020">
    <property type="term" value="C:membrane"/>
    <property type="evidence" value="ECO:0007669"/>
    <property type="project" value="UniProtKB-SubCell"/>
</dbReference>
<sequence>MVSRINAALAARYKAIQEKEKGFTLIELLIVVIIIGVLAAIAIPIYMGVQENAKDSAVQSDLTNAKIAVVAYQTNGANELEVGALDPDTDEELAKLGLTQSDETGEIRLATAPSSSSPAFCIEATREGSDKEFHVTDSSGVEPEGCGDAPESDG</sequence>
<dbReference type="AlphaFoldDB" id="A0A2U1TD54"/>
<keyword evidence="4 7" id="KW-1133">Transmembrane helix</keyword>
<dbReference type="PANTHER" id="PTHR30093:SF44">
    <property type="entry name" value="TYPE II SECRETION SYSTEM CORE PROTEIN G"/>
    <property type="match status" value="1"/>
</dbReference>
<evidence type="ECO:0000256" key="6">
    <source>
        <dbReference type="SAM" id="MobiDB-lite"/>
    </source>
</evidence>
<dbReference type="GO" id="GO:0015628">
    <property type="term" value="P:protein secretion by the type II secretion system"/>
    <property type="evidence" value="ECO:0007669"/>
    <property type="project" value="InterPro"/>
</dbReference>
<dbReference type="InterPro" id="IPR045584">
    <property type="entry name" value="Pilin-like"/>
</dbReference>